<dbReference type="GO" id="GO:0006325">
    <property type="term" value="P:chromatin organization"/>
    <property type="evidence" value="ECO:0007669"/>
    <property type="project" value="TreeGrafter"/>
</dbReference>
<feature type="compositionally biased region" description="Polar residues" evidence="3">
    <location>
        <begin position="1213"/>
        <end position="1225"/>
    </location>
</feature>
<feature type="region of interest" description="Disordered" evidence="3">
    <location>
        <begin position="924"/>
        <end position="954"/>
    </location>
</feature>
<dbReference type="Pfam" id="PF08729">
    <property type="entry name" value="HUN"/>
    <property type="match status" value="1"/>
</dbReference>
<accession>A0A9Q1B254</accession>
<evidence type="ECO:0000313" key="6">
    <source>
        <dbReference type="EMBL" id="KAJ7330006.1"/>
    </source>
</evidence>
<feature type="compositionally biased region" description="Polar residues" evidence="3">
    <location>
        <begin position="940"/>
        <end position="950"/>
    </location>
</feature>
<feature type="region of interest" description="Disordered" evidence="3">
    <location>
        <begin position="1"/>
        <end position="174"/>
    </location>
</feature>
<protein>
    <recommendedName>
        <fullName evidence="8">Ubinuclein-2</fullName>
    </recommendedName>
</protein>
<dbReference type="Proteomes" id="UP001142489">
    <property type="component" value="Unassembled WGS sequence"/>
</dbReference>
<feature type="compositionally biased region" description="Polar residues" evidence="3">
    <location>
        <begin position="1001"/>
        <end position="1021"/>
    </location>
</feature>
<dbReference type="InterPro" id="IPR014840">
    <property type="entry name" value="HRD"/>
</dbReference>
<feature type="region of interest" description="Disordered" evidence="3">
    <location>
        <begin position="1037"/>
        <end position="1057"/>
    </location>
</feature>
<feature type="compositionally biased region" description="Polar residues" evidence="3">
    <location>
        <begin position="1238"/>
        <end position="1256"/>
    </location>
</feature>
<feature type="compositionally biased region" description="Basic and acidic residues" evidence="3">
    <location>
        <begin position="334"/>
        <end position="344"/>
    </location>
</feature>
<feature type="compositionally biased region" description="Polar residues" evidence="3">
    <location>
        <begin position="862"/>
        <end position="871"/>
    </location>
</feature>
<evidence type="ECO:0000313" key="7">
    <source>
        <dbReference type="Proteomes" id="UP001142489"/>
    </source>
</evidence>
<feature type="region of interest" description="Disordered" evidence="3">
    <location>
        <begin position="820"/>
        <end position="842"/>
    </location>
</feature>
<keyword evidence="7" id="KW-1185">Reference proteome</keyword>
<feature type="compositionally biased region" description="Basic residues" evidence="3">
    <location>
        <begin position="68"/>
        <end position="82"/>
    </location>
</feature>
<proteinExistence type="inferred from homology"/>
<feature type="region of interest" description="Disordered" evidence="3">
    <location>
        <begin position="1213"/>
        <end position="1256"/>
    </location>
</feature>
<dbReference type="Pfam" id="PF14075">
    <property type="entry name" value="UBN_AB"/>
    <property type="match status" value="1"/>
</dbReference>
<feature type="region of interest" description="Disordered" evidence="3">
    <location>
        <begin position="299"/>
        <end position="352"/>
    </location>
</feature>
<feature type="region of interest" description="Disordered" evidence="3">
    <location>
        <begin position="855"/>
        <end position="879"/>
    </location>
</feature>
<feature type="compositionally biased region" description="Basic and acidic residues" evidence="3">
    <location>
        <begin position="17"/>
        <end position="37"/>
    </location>
</feature>
<dbReference type="GO" id="GO:0005634">
    <property type="term" value="C:nucleus"/>
    <property type="evidence" value="ECO:0007669"/>
    <property type="project" value="TreeGrafter"/>
</dbReference>
<evidence type="ECO:0000256" key="1">
    <source>
        <dbReference type="ARBA" id="ARBA00009911"/>
    </source>
</evidence>
<dbReference type="EMBL" id="JAPFRF010000006">
    <property type="protein sequence ID" value="KAJ7330006.1"/>
    <property type="molecule type" value="Genomic_DNA"/>
</dbReference>
<feature type="region of interest" description="Disordered" evidence="3">
    <location>
        <begin position="1001"/>
        <end position="1023"/>
    </location>
</feature>
<feature type="compositionally biased region" description="Pro residues" evidence="3">
    <location>
        <begin position="121"/>
        <end position="142"/>
    </location>
</feature>
<feature type="compositionally biased region" description="Low complexity" evidence="3">
    <location>
        <begin position="158"/>
        <end position="168"/>
    </location>
</feature>
<feature type="compositionally biased region" description="Low complexity" evidence="3">
    <location>
        <begin position="1183"/>
        <end position="1192"/>
    </location>
</feature>
<evidence type="ECO:0000256" key="2">
    <source>
        <dbReference type="ARBA" id="ARBA00022553"/>
    </source>
</evidence>
<feature type="compositionally biased region" description="Polar residues" evidence="3">
    <location>
        <begin position="1147"/>
        <end position="1182"/>
    </location>
</feature>
<feature type="compositionally biased region" description="Low complexity" evidence="3">
    <location>
        <begin position="924"/>
        <end position="939"/>
    </location>
</feature>
<feature type="region of interest" description="Disordered" evidence="3">
    <location>
        <begin position="1079"/>
        <end position="1199"/>
    </location>
</feature>
<feature type="domain" description="Ubinuclein middle" evidence="5">
    <location>
        <begin position="505"/>
        <end position="719"/>
    </location>
</feature>
<feature type="region of interest" description="Disordered" evidence="3">
    <location>
        <begin position="469"/>
        <end position="494"/>
    </location>
</feature>
<organism evidence="6 7">
    <name type="scientific">Phrynocephalus forsythii</name>
    <dbReference type="NCBI Taxonomy" id="171643"/>
    <lineage>
        <taxon>Eukaryota</taxon>
        <taxon>Metazoa</taxon>
        <taxon>Chordata</taxon>
        <taxon>Craniata</taxon>
        <taxon>Vertebrata</taxon>
        <taxon>Euteleostomi</taxon>
        <taxon>Lepidosauria</taxon>
        <taxon>Squamata</taxon>
        <taxon>Bifurcata</taxon>
        <taxon>Unidentata</taxon>
        <taxon>Episquamata</taxon>
        <taxon>Toxicofera</taxon>
        <taxon>Iguania</taxon>
        <taxon>Acrodonta</taxon>
        <taxon>Agamidae</taxon>
        <taxon>Agaminae</taxon>
        <taxon>Phrynocephalus</taxon>
    </lineage>
</organism>
<dbReference type="PANTHER" id="PTHR21669">
    <property type="entry name" value="CAPZ-INTERACTING PROTEIN AND RELATED PROTEINS"/>
    <property type="match status" value="1"/>
</dbReference>
<feature type="compositionally biased region" description="Low complexity" evidence="3">
    <location>
        <begin position="51"/>
        <end position="67"/>
    </location>
</feature>
<name>A0A9Q1B254_9SAUR</name>
<feature type="compositionally biased region" description="Polar residues" evidence="3">
    <location>
        <begin position="470"/>
        <end position="494"/>
    </location>
</feature>
<evidence type="ECO:0000259" key="5">
    <source>
        <dbReference type="Pfam" id="PF14075"/>
    </source>
</evidence>
<keyword evidence="2" id="KW-0597">Phosphoprotein</keyword>
<evidence type="ECO:0000259" key="4">
    <source>
        <dbReference type="Pfam" id="PF08729"/>
    </source>
</evidence>
<feature type="domain" description="Hpc2-related" evidence="4">
    <location>
        <begin position="244"/>
        <end position="294"/>
    </location>
</feature>
<evidence type="ECO:0000256" key="3">
    <source>
        <dbReference type="SAM" id="MobiDB-lite"/>
    </source>
</evidence>
<reference evidence="6" key="1">
    <citation type="journal article" date="2023" name="DNA Res.">
        <title>Chromosome-level genome assembly of Phrynocephalus forsythii using third-generation DNA sequencing and Hi-C analysis.</title>
        <authorList>
            <person name="Qi Y."/>
            <person name="Zhao W."/>
            <person name="Zhao Y."/>
            <person name="Niu C."/>
            <person name="Cao S."/>
            <person name="Zhang Y."/>
        </authorList>
    </citation>
    <scope>NUCLEOTIDE SEQUENCE</scope>
    <source>
        <tissue evidence="6">Muscle</tissue>
    </source>
</reference>
<sequence length="1388" mass="149898">MMAELRRVPFISLSPVRRREGETPGFEREPGGGREAEQQPLVREALKQPDQPQQQQPQQQQQQQQQQHLHHHLLLHHHHHHDSGREEPPPPPPPPPFEACLRPESQALPLLPREISRPEATPKPPLPPQREPPPRPEPPPQQPHQQPLPREGDGQDSPTTATTTATTPPGAPRHTVRLELALKDPTEESCVEFSYPELLLCGEPRKKSAVPEDPFNDEERDRHEVEMLAKAFEMKYGGKPHKHRKDRLQDLIDIGYGYDETDPFIDNSEAYDELVPASLTTKYGGFYINTGTLQFRQASDSEEEDGIGNKKHSPSKVAKLKNDEDHSIKKRKRKEEETEKEKEKKPRKMKVSKQLGVMALNSHKSEKKKKKLYKDSFSLAAMIRKFQKEKEGFKTKEDALTPTMAVTSSTPNKPPVPPISGGNDVSDLNISITDPVLSIFGTTNERELLQEAESALEMLGEIDFDRLLDGTSNGSPVSEPSAENGNATQPSHSSEVITLKQLPALPEGLPAHLEKRVEDLRAAAKLFDEEGRKKFFTQDMNNILLDIELQLQELSPAIRNGVYSHLEAFVPCNKETLIKRLKKLHLNVQDDRLKEPLQKLKLAVSCVMPEQLFKYQEDCQAHSQAKNAKLQAEDERDKNASEEEDDEKPGKRIAGPRKKFHWDETVRALLCNLVKIKLGCYELEPNKSQSAEDYLKTFMETEVKPLWPKGWMQARMLFKESRSVHNHLTSAPAKKKVILAPKSKAKDSSPKKEQRTCAPFASTCVPASSTSTPVTALASSSCIPAPETICLDDSLDEDLSFNPPSLDSISDALAVINNGAKSSPVGPSVETSTSRPRPGLREEKLASIMSKLPLASSKKVETAQTPHSSSLIAGHTGSVPKKSQDLLQTGISSGLIAGSSIQNPKVSLEPLPAKLLQQGLQRSSQIQAASSSQTHISSSCKAPSTASPASQRPKDAAVLVSSSEVQNCGSSTLQVTKVHQQSAAQQKYVSPLQATISKSQTNPVVKLSSNPKVSCSSPVSKTSDKPVVYRLPLSNTTSMSSSQMAHPLVSRTSSSTSTSSNYLAKAMVSQVSAQGFKPPFSMASSPKPAASPKPTTSKPSVTPKSTASPKLSSSKSTSALKPMSSSSSSSSSALVTQSIHSSSSNSLHKQPTGVTVSRQSPTVNLLPSNRTSGLQPAKNPQASSKLSNSSASGTVGKNNLSGVGLNVSVNRGSNLNSSGVNRTNLSGATGSGTQGATKQLSTPHKPSSASGSTVIPASVQTTTGASLLATASPLTLMPSPLSVTNQNVTSAPLASFGMLGSLGHVTMPFQFPLDLLGFGTDTAGVTTTSGSTSAAFHHSLAQNLLKGLQPGAQHAAALSHTPLPAHLQQAYTDGGQSKGDTKLQRKTQ</sequence>
<feature type="compositionally biased region" description="Basic and acidic residues" evidence="3">
    <location>
        <begin position="631"/>
        <end position="641"/>
    </location>
</feature>
<feature type="compositionally biased region" description="Low complexity" evidence="3">
    <location>
        <begin position="1079"/>
        <end position="1146"/>
    </location>
</feature>
<comment type="caution">
    <text evidence="6">The sequence shown here is derived from an EMBL/GenBank/DDBJ whole genome shotgun (WGS) entry which is preliminary data.</text>
</comment>
<gene>
    <name evidence="6" type="ORF">JRQ81_016180</name>
</gene>
<dbReference type="PANTHER" id="PTHR21669:SF10">
    <property type="entry name" value="UBINUCLEIN-2"/>
    <property type="match status" value="1"/>
</dbReference>
<evidence type="ECO:0008006" key="8">
    <source>
        <dbReference type="Google" id="ProtNLM"/>
    </source>
</evidence>
<dbReference type="InterPro" id="IPR026947">
    <property type="entry name" value="UBN_middle_dom"/>
</dbReference>
<comment type="similarity">
    <text evidence="1">Belongs to the ubinuclein family.</text>
</comment>
<dbReference type="OrthoDB" id="68076at2759"/>
<feature type="region of interest" description="Disordered" evidence="3">
    <location>
        <begin position="626"/>
        <end position="656"/>
    </location>
</feature>